<feature type="transmembrane region" description="Helical" evidence="5">
    <location>
        <begin position="359"/>
        <end position="377"/>
    </location>
</feature>
<dbReference type="GO" id="GO:0022857">
    <property type="term" value="F:transmembrane transporter activity"/>
    <property type="evidence" value="ECO:0007669"/>
    <property type="project" value="InterPro"/>
</dbReference>
<dbReference type="EMBL" id="JAHWXH010000002">
    <property type="protein sequence ID" value="MDS0246365.1"/>
    <property type="molecule type" value="Genomic_DNA"/>
</dbReference>
<feature type="transmembrane region" description="Helical" evidence="5">
    <location>
        <begin position="173"/>
        <end position="195"/>
    </location>
</feature>
<evidence type="ECO:0000259" key="6">
    <source>
        <dbReference type="PROSITE" id="PS50850"/>
    </source>
</evidence>
<sequence length="416" mass="41433">MPDTERARVQRRTVAVLGAGQVLGGVAFGATLSLGAVLAADVSGDDALSGLATAAVTLGTAAVAIPLAALARRAGRRVSLTTGTAGALAGVVGVIVAASFGSFPFLLAAFLLIGAGQAANLQSRFAAADLATDATRGRDLSLVVWATTVGAVLGPNLAGPGETVGAALGMPPLTGAYVFTIVAQVLAIVLYLSALRPDPLALAIRLDTAATRGSGRTIAGPDRPGLARYAIFAVAASHVVMVSVMAMTPVHLLHHGADLVIVGLTLSLHIAGMYAAAPLFGILADRWGRVRTILLGQGILASSLVLASVGSESTSAVTVALVLLGLGWSAATVSGAALLTEASTEDRRTRRQGISDFAMSFVGALGAIGAGIVLSAIGYGGLALVVGLAVIATTVFAVLVRTDRVERVKGRAGAGA</sequence>
<feature type="transmembrane region" description="Helical" evidence="5">
    <location>
        <begin position="292"/>
        <end position="310"/>
    </location>
</feature>
<feature type="transmembrane region" description="Helical" evidence="5">
    <location>
        <begin position="142"/>
        <end position="161"/>
    </location>
</feature>
<evidence type="ECO:0000313" key="8">
    <source>
        <dbReference type="Proteomes" id="UP001183582"/>
    </source>
</evidence>
<keyword evidence="2 5" id="KW-0812">Transmembrane</keyword>
<accession>A0AAJ2HKR2</accession>
<feature type="transmembrane region" description="Helical" evidence="5">
    <location>
        <begin position="14"/>
        <end position="39"/>
    </location>
</feature>
<dbReference type="AlphaFoldDB" id="A0AAJ2HKR2"/>
<dbReference type="InterPro" id="IPR011701">
    <property type="entry name" value="MFS"/>
</dbReference>
<organism evidence="7 8">
    <name type="scientific">Microbacterium aurantiacum</name>
    <dbReference type="NCBI Taxonomy" id="162393"/>
    <lineage>
        <taxon>Bacteria</taxon>
        <taxon>Bacillati</taxon>
        <taxon>Actinomycetota</taxon>
        <taxon>Actinomycetes</taxon>
        <taxon>Micrococcales</taxon>
        <taxon>Microbacteriaceae</taxon>
        <taxon>Microbacterium</taxon>
    </lineage>
</organism>
<evidence type="ECO:0000256" key="5">
    <source>
        <dbReference type="SAM" id="Phobius"/>
    </source>
</evidence>
<evidence type="ECO:0000256" key="2">
    <source>
        <dbReference type="ARBA" id="ARBA00022692"/>
    </source>
</evidence>
<dbReference type="PROSITE" id="PS50850">
    <property type="entry name" value="MFS"/>
    <property type="match status" value="1"/>
</dbReference>
<evidence type="ECO:0000256" key="1">
    <source>
        <dbReference type="ARBA" id="ARBA00004651"/>
    </source>
</evidence>
<keyword evidence="3 5" id="KW-1133">Transmembrane helix</keyword>
<dbReference type="InterPro" id="IPR036259">
    <property type="entry name" value="MFS_trans_sf"/>
</dbReference>
<proteinExistence type="predicted"/>
<comment type="caution">
    <text evidence="7">The sequence shown here is derived from an EMBL/GenBank/DDBJ whole genome shotgun (WGS) entry which is preliminary data.</text>
</comment>
<dbReference type="SUPFAM" id="SSF103473">
    <property type="entry name" value="MFS general substrate transporter"/>
    <property type="match status" value="1"/>
</dbReference>
<feature type="transmembrane region" description="Helical" evidence="5">
    <location>
        <begin position="226"/>
        <end position="247"/>
    </location>
</feature>
<feature type="transmembrane region" description="Helical" evidence="5">
    <location>
        <begin position="383"/>
        <end position="400"/>
    </location>
</feature>
<evidence type="ECO:0000313" key="7">
    <source>
        <dbReference type="EMBL" id="MDS0246365.1"/>
    </source>
</evidence>
<dbReference type="Pfam" id="PF07690">
    <property type="entry name" value="MFS_1"/>
    <property type="match status" value="1"/>
</dbReference>
<dbReference type="PANTHER" id="PTHR23534:SF1">
    <property type="entry name" value="MAJOR FACILITATOR SUPERFAMILY PROTEIN"/>
    <property type="match status" value="1"/>
</dbReference>
<name>A0AAJ2HKR2_9MICO</name>
<dbReference type="InterPro" id="IPR020846">
    <property type="entry name" value="MFS_dom"/>
</dbReference>
<comment type="subcellular location">
    <subcellularLocation>
        <location evidence="1">Cell membrane</location>
        <topology evidence="1">Multi-pass membrane protein</topology>
    </subcellularLocation>
</comment>
<dbReference type="Gene3D" id="1.20.1250.20">
    <property type="entry name" value="MFS general substrate transporter like domains"/>
    <property type="match status" value="2"/>
</dbReference>
<evidence type="ECO:0000256" key="3">
    <source>
        <dbReference type="ARBA" id="ARBA00022989"/>
    </source>
</evidence>
<feature type="transmembrane region" description="Helical" evidence="5">
    <location>
        <begin position="51"/>
        <end position="71"/>
    </location>
</feature>
<feature type="transmembrane region" description="Helical" evidence="5">
    <location>
        <begin position="78"/>
        <end position="97"/>
    </location>
</feature>
<feature type="domain" description="Major facilitator superfamily (MFS) profile" evidence="6">
    <location>
        <begin position="13"/>
        <end position="404"/>
    </location>
</feature>
<dbReference type="PANTHER" id="PTHR23534">
    <property type="entry name" value="MFS PERMEASE"/>
    <property type="match status" value="1"/>
</dbReference>
<feature type="transmembrane region" description="Helical" evidence="5">
    <location>
        <begin position="259"/>
        <end position="280"/>
    </location>
</feature>
<feature type="transmembrane region" description="Helical" evidence="5">
    <location>
        <begin position="316"/>
        <end position="339"/>
    </location>
</feature>
<keyword evidence="4 5" id="KW-0472">Membrane</keyword>
<reference evidence="7 8" key="1">
    <citation type="submission" date="2021-06" db="EMBL/GenBank/DDBJ databases">
        <title>Genome-based taxonomic framework of Microbacterium strains isolated from marine environment, the description of four new species and reclassification of four preexisting species.</title>
        <authorList>
            <person name="Lee S.D."/>
            <person name="Kim S.-M."/>
            <person name="Byeon Y.-S."/>
            <person name="Yang H.L."/>
            <person name="Kim I.S."/>
        </authorList>
    </citation>
    <scope>NUCLEOTIDE SEQUENCE [LARGE SCALE GENOMIC DNA]</scope>
    <source>
        <strain evidence="7 8">KACC 20514</strain>
    </source>
</reference>
<protein>
    <submittedName>
        <fullName evidence="7">MFS transporter</fullName>
    </submittedName>
</protein>
<dbReference type="GO" id="GO:0005886">
    <property type="term" value="C:plasma membrane"/>
    <property type="evidence" value="ECO:0007669"/>
    <property type="project" value="UniProtKB-SubCell"/>
</dbReference>
<gene>
    <name evidence="7" type="ORF">KZC50_12225</name>
</gene>
<feature type="transmembrane region" description="Helical" evidence="5">
    <location>
        <begin position="103"/>
        <end position="121"/>
    </location>
</feature>
<dbReference type="Proteomes" id="UP001183582">
    <property type="component" value="Unassembled WGS sequence"/>
</dbReference>
<evidence type="ECO:0000256" key="4">
    <source>
        <dbReference type="ARBA" id="ARBA00023136"/>
    </source>
</evidence>